<dbReference type="PATRIC" id="fig|1440762.4.peg.1542"/>
<keyword evidence="1" id="KW-0472">Membrane</keyword>
<evidence type="ECO:0000256" key="1">
    <source>
        <dbReference type="SAM" id="Phobius"/>
    </source>
</evidence>
<evidence type="ECO:0000313" key="3">
    <source>
        <dbReference type="Proteomes" id="UP000035481"/>
    </source>
</evidence>
<dbReference type="Proteomes" id="UP000035481">
    <property type="component" value="Unassembled WGS sequence"/>
</dbReference>
<name>A0A0G9H3I2_9GAMM</name>
<reference evidence="2 3" key="1">
    <citation type="journal article" date="2015" name="Antonie Van Leeuwenhoek">
        <title>A phylogenomic and molecular marker based taxonomic framework for the order Xanthomonadales: proposal to transfer the families Algiphilaceae and Solimonadaceae to the order Nevskiales ord. nov. and to create a new family within the order Xanthomonadales, the family Rhodanobacteraceae fam. nov., containing the genus Rhodanobacter and its closest relatives.</title>
        <authorList>
            <person name="Naushad S."/>
            <person name="Adeolu M."/>
            <person name="Wong S."/>
            <person name="Sohail M."/>
            <person name="Schellhorn H.E."/>
            <person name="Gupta R.S."/>
        </authorList>
    </citation>
    <scope>NUCLEOTIDE SEQUENCE [LARGE SCALE GENOMIC DNA]</scope>
    <source>
        <strain evidence="2 3">DSM 16301</strain>
    </source>
</reference>
<protein>
    <submittedName>
        <fullName evidence="2">Uncharacterized protein</fullName>
    </submittedName>
</protein>
<keyword evidence="1" id="KW-1133">Transmembrane helix</keyword>
<keyword evidence="1" id="KW-0812">Transmembrane</keyword>
<evidence type="ECO:0000313" key="2">
    <source>
        <dbReference type="EMBL" id="KLD63764.1"/>
    </source>
</evidence>
<comment type="caution">
    <text evidence="2">The sequence shown here is derived from an EMBL/GenBank/DDBJ whole genome shotgun (WGS) entry which is preliminary data.</text>
</comment>
<organism evidence="2 3">
    <name type="scientific">Dyella japonica DSM 16301</name>
    <dbReference type="NCBI Taxonomy" id="1440762"/>
    <lineage>
        <taxon>Bacteria</taxon>
        <taxon>Pseudomonadati</taxon>
        <taxon>Pseudomonadota</taxon>
        <taxon>Gammaproteobacteria</taxon>
        <taxon>Lysobacterales</taxon>
        <taxon>Rhodanobacteraceae</taxon>
        <taxon>Dyella</taxon>
    </lineage>
</organism>
<sequence>MTRQLLLKAIALMFTGACLYCGLTATDFHALTAEADESTSWPKVVLAIAFGIAAVTALYLSAPANDKASGS</sequence>
<accession>A0A0G9H3I2</accession>
<dbReference type="EMBL" id="JPLA01000025">
    <property type="protein sequence ID" value="KLD63764.1"/>
    <property type="molecule type" value="Genomic_DNA"/>
</dbReference>
<feature type="transmembrane region" description="Helical" evidence="1">
    <location>
        <begin position="45"/>
        <end position="62"/>
    </location>
</feature>
<dbReference type="AlphaFoldDB" id="A0A0G9H3I2"/>
<gene>
    <name evidence="2" type="ORF">Y882_10245</name>
</gene>
<proteinExistence type="predicted"/>
<feature type="transmembrane region" description="Helical" evidence="1">
    <location>
        <begin position="5"/>
        <end position="25"/>
    </location>
</feature>
<dbReference type="RefSeq" id="WP_046971778.1">
    <property type="nucleotide sequence ID" value="NZ_JPLA01000025.1"/>
</dbReference>